<dbReference type="Proteomes" id="UP000199184">
    <property type="component" value="Unassembled WGS sequence"/>
</dbReference>
<accession>A0A1C3XTS5</accession>
<reference evidence="2" key="1">
    <citation type="submission" date="2016-08" db="EMBL/GenBank/DDBJ databases">
        <authorList>
            <person name="Varghese N."/>
            <person name="Submissions Spin"/>
        </authorList>
    </citation>
    <scope>NUCLEOTIDE SEQUENCE [LARGE SCALE GENOMIC DNA]</scope>
    <source>
        <strain evidence="2">ERR11</strain>
    </source>
</reference>
<proteinExistence type="predicted"/>
<dbReference type="AlphaFoldDB" id="A0A1C3XTS5"/>
<name>A0A1C3XTS5_9BRAD</name>
<keyword evidence="2" id="KW-1185">Reference proteome</keyword>
<organism evidence="1 2">
    <name type="scientific">Bradyrhizobium shewense</name>
    <dbReference type="NCBI Taxonomy" id="1761772"/>
    <lineage>
        <taxon>Bacteria</taxon>
        <taxon>Pseudomonadati</taxon>
        <taxon>Pseudomonadota</taxon>
        <taxon>Alphaproteobacteria</taxon>
        <taxon>Hyphomicrobiales</taxon>
        <taxon>Nitrobacteraceae</taxon>
        <taxon>Bradyrhizobium</taxon>
    </lineage>
</organism>
<protein>
    <submittedName>
        <fullName evidence="1">Uncharacterized protein</fullName>
    </submittedName>
</protein>
<evidence type="ECO:0000313" key="2">
    <source>
        <dbReference type="Proteomes" id="UP000199184"/>
    </source>
</evidence>
<sequence>MAATIQSAMPIERPIDGSTDCKPVLPIAVVIERQKMIAKARRESLGLSDMWRSC</sequence>
<gene>
    <name evidence="1" type="ORF">GA0061098_104118</name>
</gene>
<dbReference type="EMBL" id="FMAI01000041">
    <property type="protein sequence ID" value="SCB55436.1"/>
    <property type="molecule type" value="Genomic_DNA"/>
</dbReference>
<evidence type="ECO:0000313" key="1">
    <source>
        <dbReference type="EMBL" id="SCB55436.1"/>
    </source>
</evidence>